<feature type="domain" description="WSC" evidence="2">
    <location>
        <begin position="119"/>
        <end position="214"/>
    </location>
</feature>
<keyword evidence="4" id="KW-1185">Reference proteome</keyword>
<keyword evidence="1" id="KW-0677">Repeat</keyword>
<organism evidence="3 4">
    <name type="scientific">Mycena alexandri</name>
    <dbReference type="NCBI Taxonomy" id="1745969"/>
    <lineage>
        <taxon>Eukaryota</taxon>
        <taxon>Fungi</taxon>
        <taxon>Dikarya</taxon>
        <taxon>Basidiomycota</taxon>
        <taxon>Agaricomycotina</taxon>
        <taxon>Agaricomycetes</taxon>
        <taxon>Agaricomycetidae</taxon>
        <taxon>Agaricales</taxon>
        <taxon>Marasmiineae</taxon>
        <taxon>Mycenaceae</taxon>
        <taxon>Mycena</taxon>
    </lineage>
</organism>
<reference evidence="3" key="1">
    <citation type="submission" date="2023-03" db="EMBL/GenBank/DDBJ databases">
        <title>Massive genome expansion in bonnet fungi (Mycena s.s.) driven by repeated elements and novel gene families across ecological guilds.</title>
        <authorList>
            <consortium name="Lawrence Berkeley National Laboratory"/>
            <person name="Harder C.B."/>
            <person name="Miyauchi S."/>
            <person name="Viragh M."/>
            <person name="Kuo A."/>
            <person name="Thoen E."/>
            <person name="Andreopoulos B."/>
            <person name="Lu D."/>
            <person name="Skrede I."/>
            <person name="Drula E."/>
            <person name="Henrissat B."/>
            <person name="Morin E."/>
            <person name="Kohler A."/>
            <person name="Barry K."/>
            <person name="LaButti K."/>
            <person name="Morin E."/>
            <person name="Salamov A."/>
            <person name="Lipzen A."/>
            <person name="Mereny Z."/>
            <person name="Hegedus B."/>
            <person name="Baldrian P."/>
            <person name="Stursova M."/>
            <person name="Weitz H."/>
            <person name="Taylor A."/>
            <person name="Grigoriev I.V."/>
            <person name="Nagy L.G."/>
            <person name="Martin F."/>
            <person name="Kauserud H."/>
        </authorList>
    </citation>
    <scope>NUCLEOTIDE SEQUENCE</scope>
    <source>
        <strain evidence="3">CBHHK200</strain>
    </source>
</reference>
<dbReference type="InterPro" id="IPR051589">
    <property type="entry name" value="Sialate-O-sulfotransferase"/>
</dbReference>
<evidence type="ECO:0000256" key="1">
    <source>
        <dbReference type="ARBA" id="ARBA00022737"/>
    </source>
</evidence>
<dbReference type="PROSITE" id="PS51212">
    <property type="entry name" value="WSC"/>
    <property type="match status" value="2"/>
</dbReference>
<accession>A0AAD6WRP7</accession>
<evidence type="ECO:0000313" key="3">
    <source>
        <dbReference type="EMBL" id="KAJ7022822.1"/>
    </source>
</evidence>
<name>A0AAD6WRP7_9AGAR</name>
<protein>
    <recommendedName>
        <fullName evidence="2">WSC domain-containing protein</fullName>
    </recommendedName>
</protein>
<dbReference type="PANTHER" id="PTHR45964">
    <property type="entry name" value="WSCD FAMILY MEMBER CG9164"/>
    <property type="match status" value="1"/>
</dbReference>
<evidence type="ECO:0000313" key="4">
    <source>
        <dbReference type="Proteomes" id="UP001218188"/>
    </source>
</evidence>
<sequence>PTTVLEYKEWKSIGCQGDSTAARALHHLVTGSSANMTVEICLDACAAGAFILGGVEFGHECYCGNALLYVYTVPQGNCVLPCAGNASELCGGSQALNLYQFADTPFTTGPPSTVFNYPNWVRWACINEGPQFPFGPLDPIAADDMTVGRCLDGCAGAGFNAAGLQDGQVSSVFHCHIVPNSWESNTDTDCQKPCLGNATEICGGPIQLGGAQQGKISGYVTCDFYGNETGRC</sequence>
<dbReference type="SMART" id="SM00321">
    <property type="entry name" value="WSC"/>
    <property type="match status" value="1"/>
</dbReference>
<dbReference type="Proteomes" id="UP001218188">
    <property type="component" value="Unassembled WGS sequence"/>
</dbReference>
<evidence type="ECO:0000259" key="2">
    <source>
        <dbReference type="PROSITE" id="PS51212"/>
    </source>
</evidence>
<feature type="non-terminal residue" evidence="3">
    <location>
        <position position="232"/>
    </location>
</feature>
<feature type="domain" description="WSC" evidence="2">
    <location>
        <begin position="9"/>
        <end position="102"/>
    </location>
</feature>
<dbReference type="EMBL" id="JARJCM010000201">
    <property type="protein sequence ID" value="KAJ7022822.1"/>
    <property type="molecule type" value="Genomic_DNA"/>
</dbReference>
<proteinExistence type="predicted"/>
<comment type="caution">
    <text evidence="3">The sequence shown here is derived from an EMBL/GenBank/DDBJ whole genome shotgun (WGS) entry which is preliminary data.</text>
</comment>
<dbReference type="AlphaFoldDB" id="A0AAD6WRP7"/>
<dbReference type="PANTHER" id="PTHR45964:SF5">
    <property type="entry name" value="WSCD FAMILY MEMBER CG9164"/>
    <property type="match status" value="1"/>
</dbReference>
<dbReference type="InterPro" id="IPR002889">
    <property type="entry name" value="WSC_carb-bd"/>
</dbReference>
<dbReference type="Pfam" id="PF01822">
    <property type="entry name" value="WSC"/>
    <property type="match status" value="2"/>
</dbReference>
<gene>
    <name evidence="3" type="ORF">C8F04DRAFT_970959</name>
</gene>